<gene>
    <name evidence="1" type="ORF">OUZ56_000433</name>
</gene>
<proteinExistence type="predicted"/>
<evidence type="ECO:0000313" key="2">
    <source>
        <dbReference type="Proteomes" id="UP001234178"/>
    </source>
</evidence>
<protein>
    <submittedName>
        <fullName evidence="1">Uncharacterized protein</fullName>
    </submittedName>
</protein>
<keyword evidence="2" id="KW-1185">Reference proteome</keyword>
<reference evidence="1 2" key="1">
    <citation type="journal article" date="2023" name="Nucleic Acids Res.">
        <title>The hologenome of Daphnia magna reveals possible DNA methylation and microbiome-mediated evolution of the host genome.</title>
        <authorList>
            <person name="Chaturvedi A."/>
            <person name="Li X."/>
            <person name="Dhandapani V."/>
            <person name="Marshall H."/>
            <person name="Kissane S."/>
            <person name="Cuenca-Cambronero M."/>
            <person name="Asole G."/>
            <person name="Calvet F."/>
            <person name="Ruiz-Romero M."/>
            <person name="Marangio P."/>
            <person name="Guigo R."/>
            <person name="Rago D."/>
            <person name="Mirbahai L."/>
            <person name="Eastwood N."/>
            <person name="Colbourne J.K."/>
            <person name="Zhou J."/>
            <person name="Mallon E."/>
            <person name="Orsini L."/>
        </authorList>
    </citation>
    <scope>NUCLEOTIDE SEQUENCE [LARGE SCALE GENOMIC DNA]</scope>
    <source>
        <strain evidence="1">LRV0_1</strain>
    </source>
</reference>
<comment type="caution">
    <text evidence="1">The sequence shown here is derived from an EMBL/GenBank/DDBJ whole genome shotgun (WGS) entry which is preliminary data.</text>
</comment>
<dbReference type="EMBL" id="JAOYFB010000036">
    <property type="protein sequence ID" value="KAK4018372.1"/>
    <property type="molecule type" value="Genomic_DNA"/>
</dbReference>
<accession>A0ABQ9ZZN0</accession>
<name>A0ABQ9ZZN0_9CRUS</name>
<organism evidence="1 2">
    <name type="scientific">Daphnia magna</name>
    <dbReference type="NCBI Taxonomy" id="35525"/>
    <lineage>
        <taxon>Eukaryota</taxon>
        <taxon>Metazoa</taxon>
        <taxon>Ecdysozoa</taxon>
        <taxon>Arthropoda</taxon>
        <taxon>Crustacea</taxon>
        <taxon>Branchiopoda</taxon>
        <taxon>Diplostraca</taxon>
        <taxon>Cladocera</taxon>
        <taxon>Anomopoda</taxon>
        <taxon>Daphniidae</taxon>
        <taxon>Daphnia</taxon>
    </lineage>
</organism>
<evidence type="ECO:0000313" key="1">
    <source>
        <dbReference type="EMBL" id="KAK4018372.1"/>
    </source>
</evidence>
<dbReference type="Proteomes" id="UP001234178">
    <property type="component" value="Unassembled WGS sequence"/>
</dbReference>
<sequence>MAMFSGCCCGLVKSTDLKGFNVFRVRRHIGSTEKRYYRDGLWGRVERKKFVWFSILSRLLWGRLRDHRVKRKNKISLTKMIFLYSVEQRDKCGTIVYLKASQTEIKHARSYKKKKKKKKHKTKK</sequence>